<proteinExistence type="predicted"/>
<dbReference type="Proteomes" id="UP000077628">
    <property type="component" value="Unassembled WGS sequence"/>
</dbReference>
<comment type="caution">
    <text evidence="2">The sequence shown here is derived from an EMBL/GenBank/DDBJ whole genome shotgun (WGS) entry which is preliminary data.</text>
</comment>
<dbReference type="AlphaFoldDB" id="A0A177P064"/>
<name>A0A177P064_9GAMM</name>
<evidence type="ECO:0000313" key="2">
    <source>
        <dbReference type="EMBL" id="OAI22839.1"/>
    </source>
</evidence>
<dbReference type="EMBL" id="LUUK01000073">
    <property type="protein sequence ID" value="OAI22839.1"/>
    <property type="molecule type" value="Genomic_DNA"/>
</dbReference>
<keyword evidence="3" id="KW-1185">Reference proteome</keyword>
<reference evidence="3" key="1">
    <citation type="submission" date="2016-03" db="EMBL/GenBank/DDBJ databases">
        <authorList>
            <person name="Heylen K."/>
            <person name="De Vos P."/>
            <person name="Vekeman B."/>
        </authorList>
    </citation>
    <scope>NUCLEOTIDE SEQUENCE [LARGE SCALE GENOMIC DNA]</scope>
    <source>
        <strain evidence="3">R-45383</strain>
    </source>
</reference>
<sequence>MLKRYFKALYQRTMAVAYAKAAEEIAESLQSNDGYCLDCGANSGYWFEHLSAEIGLTANRYYGLEWNHEQVKKARQKQINVQQGDLNKRLPFASDSFQCVFALSVLEHLLNGCQFIKEAQRILKPGGKLIILTPNISTYFTAALILAGRMPSSGPHPDSDVLLKSEETFKVSREALNLDSESDTPIHRHLVVFSFVVLRKYLKLLGFTDVKGYGFGLYPFPNLSQPLVEKLDPYHCHQMVFIATK</sequence>
<dbReference type="PANTHER" id="PTHR42912">
    <property type="entry name" value="METHYLTRANSFERASE"/>
    <property type="match status" value="1"/>
</dbReference>
<organism evidence="2 3">
    <name type="scientific">Methylomonas koyamae</name>
    <dbReference type="NCBI Taxonomy" id="702114"/>
    <lineage>
        <taxon>Bacteria</taxon>
        <taxon>Pseudomonadati</taxon>
        <taxon>Pseudomonadota</taxon>
        <taxon>Gammaproteobacteria</taxon>
        <taxon>Methylococcales</taxon>
        <taxon>Methylococcaceae</taxon>
        <taxon>Methylomonas</taxon>
    </lineage>
</organism>
<dbReference type="Pfam" id="PF08241">
    <property type="entry name" value="Methyltransf_11"/>
    <property type="match status" value="1"/>
</dbReference>
<dbReference type="STRING" id="702114.A1355_22375"/>
<accession>A0A177P064</accession>
<dbReference type="SUPFAM" id="SSF53335">
    <property type="entry name" value="S-adenosyl-L-methionine-dependent methyltransferases"/>
    <property type="match status" value="1"/>
</dbReference>
<gene>
    <name evidence="2" type="ORF">A1355_22375</name>
</gene>
<dbReference type="InterPro" id="IPR013216">
    <property type="entry name" value="Methyltransf_11"/>
</dbReference>
<dbReference type="RefSeq" id="WP_064026258.1">
    <property type="nucleotide sequence ID" value="NZ_LUUK01000073.1"/>
</dbReference>
<dbReference type="CDD" id="cd02440">
    <property type="entry name" value="AdoMet_MTases"/>
    <property type="match status" value="1"/>
</dbReference>
<dbReference type="GO" id="GO:0008757">
    <property type="term" value="F:S-adenosylmethionine-dependent methyltransferase activity"/>
    <property type="evidence" value="ECO:0007669"/>
    <property type="project" value="InterPro"/>
</dbReference>
<dbReference type="Gene3D" id="3.40.50.150">
    <property type="entry name" value="Vaccinia Virus protein VP39"/>
    <property type="match status" value="1"/>
</dbReference>
<dbReference type="InterPro" id="IPR029063">
    <property type="entry name" value="SAM-dependent_MTases_sf"/>
</dbReference>
<evidence type="ECO:0000313" key="3">
    <source>
        <dbReference type="Proteomes" id="UP000077628"/>
    </source>
</evidence>
<feature type="domain" description="Methyltransferase type 11" evidence="1">
    <location>
        <begin position="37"/>
        <end position="131"/>
    </location>
</feature>
<dbReference type="InterPro" id="IPR050508">
    <property type="entry name" value="Methyltransf_Superfamily"/>
</dbReference>
<dbReference type="OrthoDB" id="5571572at2"/>
<protein>
    <recommendedName>
        <fullName evidence="1">Methyltransferase type 11 domain-containing protein</fullName>
    </recommendedName>
</protein>
<evidence type="ECO:0000259" key="1">
    <source>
        <dbReference type="Pfam" id="PF08241"/>
    </source>
</evidence>